<dbReference type="RefSeq" id="WP_190255507.1">
    <property type="nucleotide sequence ID" value="NZ_BMPI01000057.1"/>
</dbReference>
<dbReference type="InterPro" id="IPR018490">
    <property type="entry name" value="cNMP-bd_dom_sf"/>
</dbReference>
<accession>A0A917X5C6</accession>
<organism evidence="2 3">
    <name type="scientific">Dactylosporangium sucinum</name>
    <dbReference type="NCBI Taxonomy" id="1424081"/>
    <lineage>
        <taxon>Bacteria</taxon>
        <taxon>Bacillati</taxon>
        <taxon>Actinomycetota</taxon>
        <taxon>Actinomycetes</taxon>
        <taxon>Micromonosporales</taxon>
        <taxon>Micromonosporaceae</taxon>
        <taxon>Dactylosporangium</taxon>
    </lineage>
</organism>
<dbReference type="CDD" id="cd00038">
    <property type="entry name" value="CAP_ED"/>
    <property type="match status" value="1"/>
</dbReference>
<feature type="domain" description="Cyclic nucleotide-binding" evidence="1">
    <location>
        <begin position="13"/>
        <end position="115"/>
    </location>
</feature>
<dbReference type="Proteomes" id="UP000642070">
    <property type="component" value="Unassembled WGS sequence"/>
</dbReference>
<name>A0A917X5C6_9ACTN</name>
<reference evidence="2" key="2">
    <citation type="submission" date="2020-09" db="EMBL/GenBank/DDBJ databases">
        <authorList>
            <person name="Sun Q."/>
            <person name="Ohkuma M."/>
        </authorList>
    </citation>
    <scope>NUCLEOTIDE SEQUENCE</scope>
    <source>
        <strain evidence="2">JCM 19831</strain>
    </source>
</reference>
<dbReference type="AlphaFoldDB" id="A0A917X5C6"/>
<gene>
    <name evidence="2" type="ORF">GCM10007977_082480</name>
</gene>
<reference evidence="2" key="1">
    <citation type="journal article" date="2014" name="Int. J. Syst. Evol. Microbiol.">
        <title>Complete genome sequence of Corynebacterium casei LMG S-19264T (=DSM 44701T), isolated from a smear-ripened cheese.</title>
        <authorList>
            <consortium name="US DOE Joint Genome Institute (JGI-PGF)"/>
            <person name="Walter F."/>
            <person name="Albersmeier A."/>
            <person name="Kalinowski J."/>
            <person name="Ruckert C."/>
        </authorList>
    </citation>
    <scope>NUCLEOTIDE SEQUENCE</scope>
    <source>
        <strain evidence="2">JCM 19831</strain>
    </source>
</reference>
<dbReference type="PROSITE" id="PS50042">
    <property type="entry name" value="CNMP_BINDING_3"/>
    <property type="match status" value="1"/>
</dbReference>
<evidence type="ECO:0000313" key="2">
    <source>
        <dbReference type="EMBL" id="GGM68185.1"/>
    </source>
</evidence>
<dbReference type="InterPro" id="IPR014710">
    <property type="entry name" value="RmlC-like_jellyroll"/>
</dbReference>
<dbReference type="Pfam" id="PF00027">
    <property type="entry name" value="cNMP_binding"/>
    <property type="match status" value="1"/>
</dbReference>
<sequence length="153" mass="16923">MSTTRELLTAHPFLAGLADGDIGRLERLTHPEAFPAGTRLFEENGPAERFWLIQDGQVNLDIRVPGRGDVIIETLGPGTVLGWSWLFPPYRWHFAAVAAGPVLCIAVDGAAVRTLCDADPAFGYELTRRFMAVVVDRMQATRMRLLDLYRVAA</sequence>
<dbReference type="EMBL" id="BMPI01000057">
    <property type="protein sequence ID" value="GGM68185.1"/>
    <property type="molecule type" value="Genomic_DNA"/>
</dbReference>
<evidence type="ECO:0000259" key="1">
    <source>
        <dbReference type="PROSITE" id="PS50042"/>
    </source>
</evidence>
<dbReference type="Gene3D" id="2.60.120.10">
    <property type="entry name" value="Jelly Rolls"/>
    <property type="match status" value="1"/>
</dbReference>
<proteinExistence type="predicted"/>
<evidence type="ECO:0000313" key="3">
    <source>
        <dbReference type="Proteomes" id="UP000642070"/>
    </source>
</evidence>
<dbReference type="SUPFAM" id="SSF51206">
    <property type="entry name" value="cAMP-binding domain-like"/>
    <property type="match status" value="1"/>
</dbReference>
<comment type="caution">
    <text evidence="2">The sequence shown here is derived from an EMBL/GenBank/DDBJ whole genome shotgun (WGS) entry which is preliminary data.</text>
</comment>
<dbReference type="InterPro" id="IPR000595">
    <property type="entry name" value="cNMP-bd_dom"/>
</dbReference>
<protein>
    <recommendedName>
        <fullName evidence="1">Cyclic nucleotide-binding domain-containing protein</fullName>
    </recommendedName>
</protein>
<dbReference type="SMART" id="SM00100">
    <property type="entry name" value="cNMP"/>
    <property type="match status" value="1"/>
</dbReference>
<keyword evidence="3" id="KW-1185">Reference proteome</keyword>